<dbReference type="HAMAP" id="MF_01147">
    <property type="entry name" value="Lgt"/>
    <property type="match status" value="1"/>
</dbReference>
<keyword evidence="5 7" id="KW-1133">Transmembrane helix</keyword>
<comment type="catalytic activity">
    <reaction evidence="7">
        <text>L-cysteinyl-[prolipoprotein] + a 1,2-diacyl-sn-glycero-3-phospho-(1'-sn-glycerol) = an S-1,2-diacyl-sn-glyceryl-L-cysteinyl-[prolipoprotein] + sn-glycerol 1-phosphate + H(+)</text>
        <dbReference type="Rhea" id="RHEA:56712"/>
        <dbReference type="Rhea" id="RHEA-COMP:14679"/>
        <dbReference type="Rhea" id="RHEA-COMP:14680"/>
        <dbReference type="ChEBI" id="CHEBI:15378"/>
        <dbReference type="ChEBI" id="CHEBI:29950"/>
        <dbReference type="ChEBI" id="CHEBI:57685"/>
        <dbReference type="ChEBI" id="CHEBI:64716"/>
        <dbReference type="ChEBI" id="CHEBI:140658"/>
        <dbReference type="EC" id="2.5.1.145"/>
    </reaction>
</comment>
<feature type="transmembrane region" description="Helical" evidence="7">
    <location>
        <begin position="268"/>
        <end position="287"/>
    </location>
</feature>
<comment type="caution">
    <text evidence="9">The sequence shown here is derived from an EMBL/GenBank/DDBJ whole genome shotgun (WGS) entry which is preliminary data.</text>
</comment>
<keyword evidence="9" id="KW-0328">Glycosyltransferase</keyword>
<dbReference type="PROSITE" id="PS01311">
    <property type="entry name" value="LGT"/>
    <property type="match status" value="1"/>
</dbReference>
<evidence type="ECO:0000256" key="2">
    <source>
        <dbReference type="ARBA" id="ARBA00022475"/>
    </source>
</evidence>
<dbReference type="PANTHER" id="PTHR30589:SF0">
    <property type="entry name" value="PHOSPHATIDYLGLYCEROL--PROLIPOPROTEIN DIACYLGLYCERYL TRANSFERASE"/>
    <property type="match status" value="1"/>
</dbReference>
<reference evidence="9 10" key="1">
    <citation type="submission" date="2019-03" db="EMBL/GenBank/DDBJ databases">
        <title>Genomics of glacier-inhabiting Cryobacterium strains.</title>
        <authorList>
            <person name="Liu Q."/>
            <person name="Xin Y.-H."/>
        </authorList>
    </citation>
    <scope>NUCLEOTIDE SEQUENCE [LARGE SCALE GENOMIC DNA]</scope>
    <source>
        <strain evidence="9 10">MDB1-5</strain>
    </source>
</reference>
<comment type="similarity">
    <text evidence="1 7">Belongs to the Lgt family.</text>
</comment>
<proteinExistence type="inferred from homology"/>
<feature type="transmembrane region" description="Helical" evidence="7">
    <location>
        <begin position="237"/>
        <end position="256"/>
    </location>
</feature>
<dbReference type="Pfam" id="PF01790">
    <property type="entry name" value="LGT"/>
    <property type="match status" value="1"/>
</dbReference>
<feature type="transmembrane region" description="Helical" evidence="7">
    <location>
        <begin position="75"/>
        <end position="94"/>
    </location>
</feature>
<gene>
    <name evidence="7" type="primary">lgt</name>
    <name evidence="9" type="ORF">E3O46_00865</name>
</gene>
<feature type="transmembrane region" description="Helical" evidence="7">
    <location>
        <begin position="145"/>
        <end position="169"/>
    </location>
</feature>
<organism evidence="9 10">
    <name type="scientific">Cryobacterium glucosi</name>
    <dbReference type="NCBI Taxonomy" id="1259175"/>
    <lineage>
        <taxon>Bacteria</taxon>
        <taxon>Bacillati</taxon>
        <taxon>Actinomycetota</taxon>
        <taxon>Actinomycetes</taxon>
        <taxon>Micrococcales</taxon>
        <taxon>Microbacteriaceae</taxon>
        <taxon>Cryobacterium</taxon>
    </lineage>
</organism>
<evidence type="ECO:0000256" key="3">
    <source>
        <dbReference type="ARBA" id="ARBA00022679"/>
    </source>
</evidence>
<evidence type="ECO:0000256" key="5">
    <source>
        <dbReference type="ARBA" id="ARBA00022989"/>
    </source>
</evidence>
<comment type="function">
    <text evidence="7">Catalyzes the transfer of the diacylglyceryl group from phosphatidylglycerol to the sulfhydryl group of the N-terminal cysteine of a prolipoprotein, the first step in the formation of mature lipoproteins.</text>
</comment>
<feature type="transmembrane region" description="Helical" evidence="7">
    <location>
        <begin position="299"/>
        <end position="317"/>
    </location>
</feature>
<feature type="region of interest" description="Disordered" evidence="8">
    <location>
        <begin position="327"/>
        <end position="372"/>
    </location>
</feature>
<feature type="transmembrane region" description="Helical" evidence="7">
    <location>
        <begin position="176"/>
        <end position="194"/>
    </location>
</feature>
<accession>A0ABY2IS14</accession>
<keyword evidence="2 7" id="KW-1003">Cell membrane</keyword>
<sequence length="372" mass="40620">MRTFPASAYAAALVRGTQRTRISFGRFETSDPSGTSGRPSSASCAETDDRKVNTVLHTSIPSPSISYFDLGPLRVHFYALCILTGIVIAVWLSSARLTARGGKPGMVMDIAMWTVPIGIVGGRLYHVVTHPTDYFFPGADLWKVLFVWEGGLAIFGSILFGSIGAYIGCRRAGIRFFSFADALAPGLLLAQAFGRFGNYFNHELYGGPTTLPWGLEIESTNAAFPTGLPAGTLFQPLFLYEMIWNAIGVVLIIFVLERRFNLRWGKTLGFYLLWYGAGRAFLESLRLDPTEYFLFDLKINVDIALLAAIAGIVLIIVQTRRHPGPELSIYRNPEEPPADGLTATDAPSGSHADVSPALELPSGQMGDSRRDD</sequence>
<evidence type="ECO:0000256" key="7">
    <source>
        <dbReference type="HAMAP-Rule" id="MF_01147"/>
    </source>
</evidence>
<dbReference type="PANTHER" id="PTHR30589">
    <property type="entry name" value="PROLIPOPROTEIN DIACYLGLYCERYL TRANSFERASE"/>
    <property type="match status" value="1"/>
</dbReference>
<dbReference type="EMBL" id="SOFS01000005">
    <property type="protein sequence ID" value="TFC23621.1"/>
    <property type="molecule type" value="Genomic_DNA"/>
</dbReference>
<evidence type="ECO:0000256" key="1">
    <source>
        <dbReference type="ARBA" id="ARBA00007150"/>
    </source>
</evidence>
<evidence type="ECO:0000256" key="4">
    <source>
        <dbReference type="ARBA" id="ARBA00022692"/>
    </source>
</evidence>
<feature type="binding site" evidence="7">
    <location>
        <position position="195"/>
    </location>
    <ligand>
        <name>a 1,2-diacyl-sn-glycero-3-phospho-(1'-sn-glycerol)</name>
        <dbReference type="ChEBI" id="CHEBI:64716"/>
    </ligand>
</feature>
<dbReference type="NCBIfam" id="TIGR00544">
    <property type="entry name" value="lgt"/>
    <property type="match status" value="1"/>
</dbReference>
<evidence type="ECO:0000256" key="8">
    <source>
        <dbReference type="SAM" id="MobiDB-lite"/>
    </source>
</evidence>
<keyword evidence="4 7" id="KW-0812">Transmembrane</keyword>
<keyword evidence="6 7" id="KW-0472">Membrane</keyword>
<dbReference type="EC" id="2.5.1.145" evidence="7"/>
<name>A0ABY2IS14_9MICO</name>
<keyword evidence="10" id="KW-1185">Reference proteome</keyword>
<feature type="region of interest" description="Disordered" evidence="8">
    <location>
        <begin position="26"/>
        <end position="45"/>
    </location>
</feature>
<dbReference type="InterPro" id="IPR001640">
    <property type="entry name" value="Lgt"/>
</dbReference>
<evidence type="ECO:0000256" key="6">
    <source>
        <dbReference type="ARBA" id="ARBA00023136"/>
    </source>
</evidence>
<feature type="transmembrane region" description="Helical" evidence="7">
    <location>
        <begin position="106"/>
        <end position="125"/>
    </location>
</feature>
<comment type="subcellular location">
    <subcellularLocation>
        <location evidence="7">Cell membrane</location>
        <topology evidence="7">Multi-pass membrane protein</topology>
    </subcellularLocation>
</comment>
<keyword evidence="3 7" id="KW-0808">Transferase</keyword>
<evidence type="ECO:0000313" key="10">
    <source>
        <dbReference type="Proteomes" id="UP000297604"/>
    </source>
</evidence>
<evidence type="ECO:0000313" key="9">
    <source>
        <dbReference type="EMBL" id="TFC23621.1"/>
    </source>
</evidence>
<dbReference type="Proteomes" id="UP000297604">
    <property type="component" value="Unassembled WGS sequence"/>
</dbReference>
<protein>
    <recommendedName>
        <fullName evidence="7">Phosphatidylglycerol--prolipoprotein diacylglyceryl transferase</fullName>
        <ecNumber evidence="7">2.5.1.145</ecNumber>
    </recommendedName>
</protein>
<dbReference type="GO" id="GO:0016757">
    <property type="term" value="F:glycosyltransferase activity"/>
    <property type="evidence" value="ECO:0007669"/>
    <property type="project" value="UniProtKB-KW"/>
</dbReference>
<feature type="compositionally biased region" description="Polar residues" evidence="8">
    <location>
        <begin position="30"/>
        <end position="44"/>
    </location>
</feature>
<comment type="pathway">
    <text evidence="7">Protein modification; lipoprotein biosynthesis (diacylglyceryl transfer).</text>
</comment>